<dbReference type="PROSITE" id="PS50966">
    <property type="entry name" value="ZF_SWIM"/>
    <property type="match status" value="1"/>
</dbReference>
<dbReference type="InterPro" id="IPR007527">
    <property type="entry name" value="Znf_SWIM"/>
</dbReference>
<evidence type="ECO:0000256" key="1">
    <source>
        <dbReference type="ARBA" id="ARBA00022723"/>
    </source>
</evidence>
<feature type="region of interest" description="Disordered" evidence="5">
    <location>
        <begin position="763"/>
        <end position="805"/>
    </location>
</feature>
<gene>
    <name evidence="7" type="ORF">X798_01953</name>
</gene>
<keyword evidence="8" id="KW-1185">Reference proteome</keyword>
<evidence type="ECO:0000256" key="4">
    <source>
        <dbReference type="PROSITE-ProRule" id="PRU00325"/>
    </source>
</evidence>
<reference evidence="7 8" key="1">
    <citation type="submission" date="2015-12" db="EMBL/GenBank/DDBJ databases">
        <title>Draft genome of the nematode, Onchocerca flexuosa.</title>
        <authorList>
            <person name="Mitreva M."/>
        </authorList>
    </citation>
    <scope>NUCLEOTIDE SEQUENCE [LARGE SCALE GENOMIC DNA]</scope>
    <source>
        <strain evidence="7">Red Deer</strain>
    </source>
</reference>
<dbReference type="OrthoDB" id="10013584at2759"/>
<evidence type="ECO:0000259" key="6">
    <source>
        <dbReference type="PROSITE" id="PS50966"/>
    </source>
</evidence>
<dbReference type="Pfam" id="PF25572">
    <property type="entry name" value="TPR_ZSWIM8"/>
    <property type="match status" value="1"/>
</dbReference>
<evidence type="ECO:0000313" key="7">
    <source>
        <dbReference type="EMBL" id="OZC11127.1"/>
    </source>
</evidence>
<feature type="compositionally biased region" description="Low complexity" evidence="5">
    <location>
        <begin position="781"/>
        <end position="799"/>
    </location>
</feature>
<dbReference type="GO" id="GO:0008270">
    <property type="term" value="F:zinc ion binding"/>
    <property type="evidence" value="ECO:0007669"/>
    <property type="project" value="UniProtKB-KW"/>
</dbReference>
<keyword evidence="2 4" id="KW-0863">Zinc-finger</keyword>
<name>A0A238C0T1_9BILA</name>
<evidence type="ECO:0000256" key="2">
    <source>
        <dbReference type="ARBA" id="ARBA00022771"/>
    </source>
</evidence>
<proteinExistence type="predicted"/>
<protein>
    <submittedName>
        <fullName evidence="7">SWIM zinc finger domain protein</fullName>
    </submittedName>
</protein>
<evidence type="ECO:0000256" key="5">
    <source>
        <dbReference type="SAM" id="MobiDB-lite"/>
    </source>
</evidence>
<feature type="region of interest" description="Disordered" evidence="5">
    <location>
        <begin position="1241"/>
        <end position="1283"/>
    </location>
</feature>
<dbReference type="EMBL" id="KZ269982">
    <property type="protein sequence ID" value="OZC11127.1"/>
    <property type="molecule type" value="Genomic_DNA"/>
</dbReference>
<organism evidence="7 8">
    <name type="scientific">Onchocerca flexuosa</name>
    <dbReference type="NCBI Taxonomy" id="387005"/>
    <lineage>
        <taxon>Eukaryota</taxon>
        <taxon>Metazoa</taxon>
        <taxon>Ecdysozoa</taxon>
        <taxon>Nematoda</taxon>
        <taxon>Chromadorea</taxon>
        <taxon>Rhabditida</taxon>
        <taxon>Spirurina</taxon>
        <taxon>Spiruromorpha</taxon>
        <taxon>Filarioidea</taxon>
        <taxon>Onchocercidae</taxon>
        <taxon>Onchocerca</taxon>
    </lineage>
</organism>
<dbReference type="PANTHER" id="PTHR22619">
    <property type="entry name" value="ZINC FINGER SWIM DOMAIN CONTAINING PROTEIN 4, 5, 6"/>
    <property type="match status" value="1"/>
</dbReference>
<feature type="domain" description="SWIM-type" evidence="6">
    <location>
        <begin position="296"/>
        <end position="332"/>
    </location>
</feature>
<feature type="region of interest" description="Disordered" evidence="5">
    <location>
        <begin position="117"/>
        <end position="136"/>
    </location>
</feature>
<accession>A0A238C0T1</accession>
<keyword evidence="3" id="KW-0862">Zinc</keyword>
<dbReference type="Proteomes" id="UP000242913">
    <property type="component" value="Unassembled WGS sequence"/>
</dbReference>
<dbReference type="PANTHER" id="PTHR22619:SF1">
    <property type="entry name" value="ZINC FINGER SWIM DOMAIN-CONTAINING PROTEIN 8"/>
    <property type="match status" value="1"/>
</dbReference>
<dbReference type="InterPro" id="IPR057945">
    <property type="entry name" value="TPR_ZSWIM8"/>
</dbReference>
<dbReference type="Pfam" id="PF21055">
    <property type="entry name" value="ZSWIM4-8_C"/>
    <property type="match status" value="1"/>
</dbReference>
<feature type="compositionally biased region" description="Basic residues" evidence="5">
    <location>
        <begin position="718"/>
        <end position="734"/>
    </location>
</feature>
<sequence length="1999" mass="223322">MEQVEVFVVDEQEGELDPNDAWLMRAAGGEEEVDANELPVGAMAVAQDDDQLSFEDSERFEEDSLCSWMSDAESLNQNWRGWSTTRNPTAQTGIEHTFGDVSGPLLPSSLLRFTGGITSPSQSRRHPVSTSAATTNLGSPASTTSICANIAYKVRSLAEMAARVAARCFSFVMLEACYHAISVEKRRINLRSGMNDRSVILENAFVEHAAIPDKFFLSIVRWCFPESEEDVRLYSCLANGNADEFDRGEYLYQANAVHDVFQIGYHISAVVNATGASSIVTPTSSSAPPCRSKMTYNVSVRVDRCRIVSCSCSCAFKASWCQHVVAVCLYRINRVNEVEYRVTIWDSINELTNEELKKLAQFLINDLPRQYLPVAQRLIDQLRNPNSEINAAVGAPDPTDGGHDNVAIWCLDQRTLHENIRRILIKFCLPSPTVHCDVQYLSSNQPPAASEWLSLFRPHRAKEPEGLWNLLSIVREMFKRRDENATSLLHIITEECLACSQVLIWWYQTALSQSGQWTLCPPSTNKSSSLMSNQKTPQLNCASLCDEIVQLWRLAALNPRLSSFEREQLTSFIQIYHRNAVERIWKYICFLANPEASVSSQATSFIMSVVDRQGQRLSAENARFTADLFPGFLSSLRACQISWNNSNIHGVLFGSNNNLSNVRSATDFSNIKFSPNIPVLRRPLRVSEDTTLFDISTSFYRTSVYATGTNYFSLHQQASRKRRKKSSRISGRRGHQFEFHDERSLIRAVRAAACAAREVALGEEVEEDSAESGQESEAGPSMSRNNNRTNGSTNRNESSASLSSMNYPKSDVDELFAIAHVQQSNWDIKFARCEALMAHGYPHQACIMAVELAEEMLRRPPNLLHHLVEQRYYPELSAIQRHRRRFSQSGSATPILEAPLFELHEQLIEKSQLAENIYTRTLFLVQTLMKEPKTHRLAFTLAISVLELPRSPAANKFLEVKLYYLKLVVYGDLVKETELVSLLRRIEIGVPELQIIRDRARKFVENATLLASVPQPYVLPISLGHYILDSLSFSHNTCQGRRTTSGIVTKTGVQRRPCDEELAIKVALEALGMKLVVSEADYPMLCESTRLQRGDLALTMLLRYKDSNDKLALVLDKLLDPTMHRMYRDHHSNAAFFLEQDPLYKKYFNGQRPHFSLKDEFHHTEFSETSNGIGTEKFFCLVDLILTGSLFEIRIQMKGISRLTSAETNIMAVENMHEKRMIHVVPNNGKDETEQLISSFMRLSHDSPDDSSSVTSASRRRSSDESNDSPYDESSSSGVSRCFPRDTLHESYSASVGTLDSSSPAHRLSNILTADSSEFPSSPASHPVELNNVFYRHNRRKPIPSLPNQASEGQAHCMMELAKRLLLEAGGSQNTVIFNASQGSQNNPQRSGPHRQLHICSFLIGLYALGLNNLLSASWQTRTYSTNVSWIHGQAIEIGCAAIKIVERVWEAHLTPTEVAALADKASQSRDPCMVEAAAKLALSVLPKAYALTAAESQKALHQCKEQSSEMLEKACRAVEQAAEKDGVYPEVLFKVARHWFDLFLDSESGTNPQTSFQNTIPPHSTGIPQLHNDLQSQAHESIYSSTNPQALQLPIQCRPFAAASYHFMPPHHHIHQAGPHRPPLYVSPISCAQPQVGIHYSQRGPLPVGAMSMMPRQQPNAIYPPPIVGATPSRALHISHSAPNLSPMQAVQISRRNQPLTVLQQSLCLGTTRCQFPTVGEQCIQPFQPIPINDALRHHLPPPTSLVLCQSASQPITYFGQAAPQPSINVPLPSPSASVVGDPRMAKLVHAHRVGMIAMETMGNRNLDDNRSYAKFSQNPAYAEDVRWLFTVATRLGGVFTQSFCEVAARSVASPFVLFSLAVESAKVGHYVFHWQMPSLSYHSQAVIHPIRPQLTAGAPNVRAVLLQNGFAPPTADLMQHCVEMFYAASSSKLSHPRFVPSDVEEVVQLVKTAKEAFHWIPGPGKLMFDDFMRHVRKQKACKKDVAQRINACVQNTN</sequence>
<dbReference type="InterPro" id="IPR048370">
    <property type="entry name" value="ZSWIM4-8_C"/>
</dbReference>
<evidence type="ECO:0000313" key="8">
    <source>
        <dbReference type="Proteomes" id="UP000242913"/>
    </source>
</evidence>
<keyword evidence="1" id="KW-0479">Metal-binding</keyword>
<evidence type="ECO:0000256" key="3">
    <source>
        <dbReference type="ARBA" id="ARBA00022833"/>
    </source>
</evidence>
<dbReference type="GO" id="GO:0031462">
    <property type="term" value="C:Cul2-RING ubiquitin ligase complex"/>
    <property type="evidence" value="ECO:0007669"/>
    <property type="project" value="TreeGrafter"/>
</dbReference>
<feature type="region of interest" description="Disordered" evidence="5">
    <location>
        <begin position="715"/>
        <end position="734"/>
    </location>
</feature>